<dbReference type="SUPFAM" id="SSF51126">
    <property type="entry name" value="Pectin lyase-like"/>
    <property type="match status" value="1"/>
</dbReference>
<reference evidence="5 6" key="1">
    <citation type="submission" date="2019-09" db="EMBL/GenBank/DDBJ databases">
        <title>Genome sequence of Hymenobacter sp. M3.</title>
        <authorList>
            <person name="Srinivasan S."/>
        </authorList>
    </citation>
    <scope>NUCLEOTIDE SEQUENCE [LARGE SCALE GENOMIC DNA]</scope>
    <source>
        <strain evidence="5 6">M3</strain>
    </source>
</reference>
<feature type="chain" id="PRO_5041746995" description="Pectinesterase" evidence="4">
    <location>
        <begin position="21"/>
        <end position="333"/>
    </location>
</feature>
<comment type="pathway">
    <text evidence="4">Glycan metabolism; pectin degradation; 2-dehydro-3-deoxy-D-gluconate from pectin: step 1/5.</text>
</comment>
<evidence type="ECO:0000256" key="1">
    <source>
        <dbReference type="ARBA" id="ARBA00008891"/>
    </source>
</evidence>
<dbReference type="RefSeq" id="WP_151079259.1">
    <property type="nucleotide sequence ID" value="NZ_CP047647.1"/>
</dbReference>
<name>A0A7L4ZWX1_9BACT</name>
<dbReference type="PANTHER" id="PTHR31321:SF57">
    <property type="entry name" value="PECTINESTERASE 53-RELATED"/>
    <property type="match status" value="1"/>
</dbReference>
<dbReference type="InterPro" id="IPR033131">
    <property type="entry name" value="Pectinesterase_Asp_AS"/>
</dbReference>
<keyword evidence="3 4" id="KW-0063">Aspartyl esterase</keyword>
<dbReference type="InterPro" id="IPR012334">
    <property type="entry name" value="Pectin_lyas_fold"/>
</dbReference>
<dbReference type="Proteomes" id="UP000326380">
    <property type="component" value="Unassembled WGS sequence"/>
</dbReference>
<evidence type="ECO:0000256" key="3">
    <source>
        <dbReference type="ARBA" id="ARBA00023085"/>
    </source>
</evidence>
<dbReference type="GO" id="GO:0009279">
    <property type="term" value="C:cell outer membrane"/>
    <property type="evidence" value="ECO:0007669"/>
    <property type="project" value="TreeGrafter"/>
</dbReference>
<evidence type="ECO:0000256" key="2">
    <source>
        <dbReference type="ARBA" id="ARBA00022801"/>
    </source>
</evidence>
<comment type="similarity">
    <text evidence="1">Belongs to the pectinesterase family.</text>
</comment>
<dbReference type="Gene3D" id="2.160.20.10">
    <property type="entry name" value="Single-stranded right-handed beta-helix, Pectin lyase-like"/>
    <property type="match status" value="1"/>
</dbReference>
<sequence>MAPGNLLLAAALLTSFSALAQATPPATATTQAPAPQITRLTVAADGTGDYRTVQEAVNAVRDLSQVTVTIFIRNGVYREKLVVPAHKINVRLVGESREGTVISYADYSGDAAKHTTYTSYTVLVQGNDFTAENLTIANTAGPVGQAVALHVTGDRAQFRRCRLLGHQDTLFAAVDNSRQYYQDCYIEGTTDFIFGPATAVFEGCTLHSKKNSYLTAAATPPSQPYGFVFLGCTLTADSIAQKVYLGRPWRPHAKTVFLNTTMGPHITPAGWENWRNPANEKTAFYAEYRSAGPGATAAGRVPWAHQLTAKQARQYTLKAIFGGATPWLPAEKQ</sequence>
<evidence type="ECO:0000256" key="4">
    <source>
        <dbReference type="RuleBase" id="RU000589"/>
    </source>
</evidence>
<dbReference type="GO" id="GO:0030599">
    <property type="term" value="F:pectinesterase activity"/>
    <property type="evidence" value="ECO:0007669"/>
    <property type="project" value="UniProtKB-UniRule"/>
</dbReference>
<dbReference type="GO" id="GO:0042545">
    <property type="term" value="P:cell wall modification"/>
    <property type="evidence" value="ECO:0007669"/>
    <property type="project" value="UniProtKB-UniRule"/>
</dbReference>
<dbReference type="EC" id="3.1.1.11" evidence="4"/>
<dbReference type="AlphaFoldDB" id="A0A7L4ZWX1"/>
<evidence type="ECO:0000313" key="6">
    <source>
        <dbReference type="Proteomes" id="UP000326380"/>
    </source>
</evidence>
<dbReference type="EMBL" id="VTWU01000004">
    <property type="protein sequence ID" value="KAA9332318.1"/>
    <property type="molecule type" value="Genomic_DNA"/>
</dbReference>
<dbReference type="PANTHER" id="PTHR31321">
    <property type="entry name" value="ACYL-COA THIOESTER HYDROLASE YBHC-RELATED"/>
    <property type="match status" value="1"/>
</dbReference>
<dbReference type="PROSITE" id="PS00503">
    <property type="entry name" value="PECTINESTERASE_2"/>
    <property type="match status" value="1"/>
</dbReference>
<protein>
    <recommendedName>
        <fullName evidence="4">Pectinesterase</fullName>
        <ecNumber evidence="4">3.1.1.11</ecNumber>
    </recommendedName>
</protein>
<dbReference type="InterPro" id="IPR000070">
    <property type="entry name" value="Pectinesterase_cat"/>
</dbReference>
<keyword evidence="6" id="KW-1185">Reference proteome</keyword>
<proteinExistence type="inferred from homology"/>
<gene>
    <name evidence="5" type="ORF">F0P96_12635</name>
</gene>
<comment type="catalytic activity">
    <reaction evidence="4">
        <text>[(1-&gt;4)-alpha-D-galacturonosyl methyl ester](n) + n H2O = [(1-&gt;4)-alpha-D-galacturonosyl](n) + n methanol + n H(+)</text>
        <dbReference type="Rhea" id="RHEA:22380"/>
        <dbReference type="Rhea" id="RHEA-COMP:14570"/>
        <dbReference type="Rhea" id="RHEA-COMP:14573"/>
        <dbReference type="ChEBI" id="CHEBI:15377"/>
        <dbReference type="ChEBI" id="CHEBI:15378"/>
        <dbReference type="ChEBI" id="CHEBI:17790"/>
        <dbReference type="ChEBI" id="CHEBI:140522"/>
        <dbReference type="ChEBI" id="CHEBI:140523"/>
        <dbReference type="EC" id="3.1.1.11"/>
    </reaction>
</comment>
<organism evidence="5 6">
    <name type="scientific">Hymenobacter busanensis</name>
    <dbReference type="NCBI Taxonomy" id="2607656"/>
    <lineage>
        <taxon>Bacteria</taxon>
        <taxon>Pseudomonadati</taxon>
        <taxon>Bacteroidota</taxon>
        <taxon>Cytophagia</taxon>
        <taxon>Cytophagales</taxon>
        <taxon>Hymenobacteraceae</taxon>
        <taxon>Hymenobacter</taxon>
    </lineage>
</organism>
<accession>A0A7L4ZWX1</accession>
<dbReference type="GO" id="GO:0045490">
    <property type="term" value="P:pectin catabolic process"/>
    <property type="evidence" value="ECO:0007669"/>
    <property type="project" value="UniProtKB-UniRule"/>
</dbReference>
<dbReference type="Pfam" id="PF01095">
    <property type="entry name" value="Pectinesterase"/>
    <property type="match status" value="1"/>
</dbReference>
<feature type="signal peptide" evidence="4">
    <location>
        <begin position="1"/>
        <end position="20"/>
    </location>
</feature>
<keyword evidence="4" id="KW-0732">Signal</keyword>
<dbReference type="InterPro" id="IPR011050">
    <property type="entry name" value="Pectin_lyase_fold/virulence"/>
</dbReference>
<keyword evidence="2 4" id="KW-0378">Hydrolase</keyword>
<comment type="caution">
    <text evidence="5">The sequence shown here is derived from an EMBL/GenBank/DDBJ whole genome shotgun (WGS) entry which is preliminary data.</text>
</comment>
<evidence type="ECO:0000313" key="5">
    <source>
        <dbReference type="EMBL" id="KAA9332318.1"/>
    </source>
</evidence>